<gene>
    <name evidence="20" type="ORF">GCM10011512_14840</name>
</gene>
<evidence type="ECO:0000256" key="17">
    <source>
        <dbReference type="SAM" id="MobiDB-lite"/>
    </source>
</evidence>
<proteinExistence type="inferred from homology"/>
<dbReference type="InterPro" id="IPR015813">
    <property type="entry name" value="Pyrv/PenolPyrv_kinase-like_dom"/>
</dbReference>
<comment type="pathway">
    <text evidence="2 16">Carbohydrate degradation; glycolysis; pyruvate from D-glyceraldehyde 3-phosphate: step 5/5.</text>
</comment>
<evidence type="ECO:0000256" key="6">
    <source>
        <dbReference type="ARBA" id="ARBA00018587"/>
    </source>
</evidence>
<dbReference type="RefSeq" id="WP_188667695.1">
    <property type="nucleotide sequence ID" value="NZ_BMJI01000006.1"/>
</dbReference>
<accession>A0ABQ1P0Z6</accession>
<evidence type="ECO:0000256" key="15">
    <source>
        <dbReference type="NCBIfam" id="TIGR01064"/>
    </source>
</evidence>
<dbReference type="PRINTS" id="PR01050">
    <property type="entry name" value="PYRUVTKNASE"/>
</dbReference>
<dbReference type="NCBIfam" id="TIGR01064">
    <property type="entry name" value="pyruv_kin"/>
    <property type="match status" value="1"/>
</dbReference>
<keyword evidence="21" id="KW-1185">Reference proteome</keyword>
<evidence type="ECO:0000256" key="5">
    <source>
        <dbReference type="ARBA" id="ARBA00012142"/>
    </source>
</evidence>
<evidence type="ECO:0000259" key="18">
    <source>
        <dbReference type="Pfam" id="PF00224"/>
    </source>
</evidence>
<dbReference type="InterPro" id="IPR011037">
    <property type="entry name" value="Pyrv_Knase-like_insert_dom_sf"/>
</dbReference>
<keyword evidence="8" id="KW-0479">Metal-binding</keyword>
<dbReference type="InterPro" id="IPR015795">
    <property type="entry name" value="Pyrv_Knase_C"/>
</dbReference>
<evidence type="ECO:0000256" key="16">
    <source>
        <dbReference type="RuleBase" id="RU000504"/>
    </source>
</evidence>
<dbReference type="InterPro" id="IPR015793">
    <property type="entry name" value="Pyrv_Knase_brl"/>
</dbReference>
<dbReference type="Proteomes" id="UP000597761">
    <property type="component" value="Unassembled WGS sequence"/>
</dbReference>
<evidence type="ECO:0000313" key="21">
    <source>
        <dbReference type="Proteomes" id="UP000597761"/>
    </source>
</evidence>
<dbReference type="Gene3D" id="2.40.33.10">
    <property type="entry name" value="PK beta-barrel domain-like"/>
    <property type="match status" value="1"/>
</dbReference>
<dbReference type="Gene3D" id="3.20.20.60">
    <property type="entry name" value="Phosphoenolpyruvate-binding domains"/>
    <property type="match status" value="1"/>
</dbReference>
<keyword evidence="11" id="KW-0067">ATP-binding</keyword>
<evidence type="ECO:0000256" key="14">
    <source>
        <dbReference type="ARBA" id="ARBA00023317"/>
    </source>
</evidence>
<keyword evidence="14 20" id="KW-0670">Pyruvate</keyword>
<evidence type="ECO:0000256" key="13">
    <source>
        <dbReference type="ARBA" id="ARBA00023152"/>
    </source>
</evidence>
<dbReference type="NCBIfam" id="NF004978">
    <property type="entry name" value="PRK06354.1"/>
    <property type="match status" value="1"/>
</dbReference>
<dbReference type="InterPro" id="IPR018209">
    <property type="entry name" value="Pyrv_Knase_AS"/>
</dbReference>
<evidence type="ECO:0000256" key="7">
    <source>
        <dbReference type="ARBA" id="ARBA00022679"/>
    </source>
</evidence>
<evidence type="ECO:0000313" key="20">
    <source>
        <dbReference type="EMBL" id="GGC88931.1"/>
    </source>
</evidence>
<dbReference type="PANTHER" id="PTHR11817">
    <property type="entry name" value="PYRUVATE KINASE"/>
    <property type="match status" value="1"/>
</dbReference>
<evidence type="ECO:0000256" key="2">
    <source>
        <dbReference type="ARBA" id="ARBA00004997"/>
    </source>
</evidence>
<dbReference type="EC" id="2.7.1.40" evidence="5 15"/>
<dbReference type="NCBIfam" id="NF004491">
    <property type="entry name" value="PRK05826.1"/>
    <property type="match status" value="1"/>
</dbReference>
<protein>
    <recommendedName>
        <fullName evidence="6 15">Pyruvate kinase</fullName>
        <ecNumber evidence="5 15">2.7.1.40</ecNumber>
    </recommendedName>
</protein>
<dbReference type="GO" id="GO:0016301">
    <property type="term" value="F:kinase activity"/>
    <property type="evidence" value="ECO:0007669"/>
    <property type="project" value="UniProtKB-KW"/>
</dbReference>
<comment type="similarity">
    <text evidence="3 16">Belongs to the pyruvate kinase family.</text>
</comment>
<dbReference type="InterPro" id="IPR036918">
    <property type="entry name" value="Pyrv_Knase_C_sf"/>
</dbReference>
<evidence type="ECO:0000256" key="11">
    <source>
        <dbReference type="ARBA" id="ARBA00022840"/>
    </source>
</evidence>
<evidence type="ECO:0000256" key="4">
    <source>
        <dbReference type="ARBA" id="ARBA00011881"/>
    </source>
</evidence>
<dbReference type="Gene3D" id="3.40.1380.20">
    <property type="entry name" value="Pyruvate kinase, C-terminal domain"/>
    <property type="match status" value="1"/>
</dbReference>
<sequence>MRRAKIVATFGPALEDYAQAKAALEAGMNVARLNMSHGDHAVHASNYENIRRAAEELGQPVGILADLQGPKIRLGRFEDGPHQLAVGDTFTITTEDVPGTKDICSTTFKGLPQDVRTGDTLLIDDGKVVLQATSVGATEVQTVVVVPGAVSNNKGINLPGVAVNVPALSEKDEDDLRWAIRQGVDIIALSFVRNAEDVRRVHEIMDEEGRRAPVVAKIEKPQAVENLHAIIDAFDAIMVARGDLGVELPLEQVPLVQKKAVELARRWAKPVIVATQVLESMIDSPRPTRAEASDCANAVLDGADAVMLSGETSVGKYPIETIRTMARIIETTEQGGLGYIPPLGTKPKTRGGAITRAAVEIGDMLDAKYLCTFTQSGDSARRLSRLRPSKLVFAFTPIEHVRNQLCLAWGLQPVYSETVEHTDQMTEFVDTFLQENRLVEIDDLVVIAAGSPPGQVGTTNSLKVHKVGDRGDSGKVLEGSARKKEPLGPWPATSGAPGDQPS</sequence>
<keyword evidence="12 16" id="KW-0460">Magnesium</keyword>
<evidence type="ECO:0000259" key="19">
    <source>
        <dbReference type="Pfam" id="PF02887"/>
    </source>
</evidence>
<feature type="domain" description="Pyruvate kinase barrel" evidence="18">
    <location>
        <begin position="1"/>
        <end position="322"/>
    </location>
</feature>
<dbReference type="EMBL" id="BMJI01000006">
    <property type="protein sequence ID" value="GGC88931.1"/>
    <property type="molecule type" value="Genomic_DNA"/>
</dbReference>
<keyword evidence="9" id="KW-0547">Nucleotide-binding</keyword>
<dbReference type="InterPro" id="IPR001697">
    <property type="entry name" value="Pyr_Knase"/>
</dbReference>
<organism evidence="20 21">
    <name type="scientific">Tersicoccus solisilvae</name>
    <dbReference type="NCBI Taxonomy" id="1882339"/>
    <lineage>
        <taxon>Bacteria</taxon>
        <taxon>Bacillati</taxon>
        <taxon>Actinomycetota</taxon>
        <taxon>Actinomycetes</taxon>
        <taxon>Micrococcales</taxon>
        <taxon>Micrococcaceae</taxon>
        <taxon>Tersicoccus</taxon>
    </lineage>
</organism>
<dbReference type="SUPFAM" id="SSF51621">
    <property type="entry name" value="Phosphoenolpyruvate/pyruvate domain"/>
    <property type="match status" value="1"/>
</dbReference>
<comment type="cofactor">
    <cofactor evidence="1">
        <name>K(+)</name>
        <dbReference type="ChEBI" id="CHEBI:29103"/>
    </cofactor>
</comment>
<dbReference type="SUPFAM" id="SSF52935">
    <property type="entry name" value="PK C-terminal domain-like"/>
    <property type="match status" value="1"/>
</dbReference>
<comment type="subunit">
    <text evidence="4">Homotetramer.</text>
</comment>
<feature type="region of interest" description="Disordered" evidence="17">
    <location>
        <begin position="457"/>
        <end position="502"/>
    </location>
</feature>
<keyword evidence="10 16" id="KW-0418">Kinase</keyword>
<keyword evidence="13 16" id="KW-0324">Glycolysis</keyword>
<dbReference type="NCBIfam" id="NF004886">
    <property type="entry name" value="PRK06247.1"/>
    <property type="match status" value="1"/>
</dbReference>
<evidence type="ECO:0000256" key="10">
    <source>
        <dbReference type="ARBA" id="ARBA00022777"/>
    </source>
</evidence>
<dbReference type="PROSITE" id="PS00110">
    <property type="entry name" value="PYRUVATE_KINASE"/>
    <property type="match status" value="1"/>
</dbReference>
<feature type="domain" description="Pyruvate kinase C-terminal" evidence="19">
    <location>
        <begin position="353"/>
        <end position="465"/>
    </location>
</feature>
<evidence type="ECO:0000256" key="8">
    <source>
        <dbReference type="ARBA" id="ARBA00022723"/>
    </source>
</evidence>
<comment type="caution">
    <text evidence="20">The sequence shown here is derived from an EMBL/GenBank/DDBJ whole genome shotgun (WGS) entry which is preliminary data.</text>
</comment>
<evidence type="ECO:0000256" key="3">
    <source>
        <dbReference type="ARBA" id="ARBA00008663"/>
    </source>
</evidence>
<comment type="catalytic activity">
    <reaction evidence="16">
        <text>pyruvate + ATP = phosphoenolpyruvate + ADP + H(+)</text>
        <dbReference type="Rhea" id="RHEA:18157"/>
        <dbReference type="ChEBI" id="CHEBI:15361"/>
        <dbReference type="ChEBI" id="CHEBI:15378"/>
        <dbReference type="ChEBI" id="CHEBI:30616"/>
        <dbReference type="ChEBI" id="CHEBI:58702"/>
        <dbReference type="ChEBI" id="CHEBI:456216"/>
        <dbReference type="EC" id="2.7.1.40"/>
    </reaction>
</comment>
<evidence type="ECO:0000256" key="1">
    <source>
        <dbReference type="ARBA" id="ARBA00001958"/>
    </source>
</evidence>
<dbReference type="InterPro" id="IPR040442">
    <property type="entry name" value="Pyrv_kinase-like_dom_sf"/>
</dbReference>
<evidence type="ECO:0000256" key="9">
    <source>
        <dbReference type="ARBA" id="ARBA00022741"/>
    </source>
</evidence>
<feature type="compositionally biased region" description="Basic and acidic residues" evidence="17">
    <location>
        <begin position="466"/>
        <end position="486"/>
    </location>
</feature>
<reference evidence="21" key="1">
    <citation type="journal article" date="2019" name="Int. J. Syst. Evol. Microbiol.">
        <title>The Global Catalogue of Microorganisms (GCM) 10K type strain sequencing project: providing services to taxonomists for standard genome sequencing and annotation.</title>
        <authorList>
            <consortium name="The Broad Institute Genomics Platform"/>
            <consortium name="The Broad Institute Genome Sequencing Center for Infectious Disease"/>
            <person name="Wu L."/>
            <person name="Ma J."/>
        </authorList>
    </citation>
    <scope>NUCLEOTIDE SEQUENCE [LARGE SCALE GENOMIC DNA]</scope>
    <source>
        <strain evidence="21">CGMCC 1.15480</strain>
    </source>
</reference>
<dbReference type="Pfam" id="PF00224">
    <property type="entry name" value="PK"/>
    <property type="match status" value="1"/>
</dbReference>
<dbReference type="Pfam" id="PF02887">
    <property type="entry name" value="PK_C"/>
    <property type="match status" value="1"/>
</dbReference>
<keyword evidence="7 16" id="KW-0808">Transferase</keyword>
<name>A0ABQ1P0Z6_9MICC</name>
<dbReference type="InterPro" id="IPR015806">
    <property type="entry name" value="Pyrv_Knase_insert_dom_sf"/>
</dbReference>
<evidence type="ECO:0000256" key="12">
    <source>
        <dbReference type="ARBA" id="ARBA00022842"/>
    </source>
</evidence>
<dbReference type="SUPFAM" id="SSF50800">
    <property type="entry name" value="PK beta-barrel domain-like"/>
    <property type="match status" value="1"/>
</dbReference>